<dbReference type="PROSITE" id="PS50005">
    <property type="entry name" value="TPR"/>
    <property type="match status" value="1"/>
</dbReference>
<sequence length="234" mass="24973">MANKNKQGVAETFDASQSSEAFFSKNKKMILGAVAAVVLIVAGFFMYKSLVAGPREEKASTALAKGQEYFNQEQFDKALNGDGAGYVGFARIADDYSGTDAANLANLYAGLCNANLDKWEAAKKFLDAYSPASDAMVSPAAVAALGNAYAHLNDLDKAVDNLKKAAKLADDKDADGANSSLSPLFLIQAGEILESQGKKEEALAIYQDIKKKYVNSILVQGSEIDKYVERASTK</sequence>
<dbReference type="eggNOG" id="COG0457">
    <property type="taxonomic scope" value="Bacteria"/>
</dbReference>
<comment type="caution">
    <text evidence="4">The sequence shown here is derived from an EMBL/GenBank/DDBJ whole genome shotgun (WGS) entry which is preliminary data.</text>
</comment>
<protein>
    <submittedName>
        <fullName evidence="4">Tetratricopeptide repeat protein</fullName>
    </submittedName>
</protein>
<dbReference type="Gene3D" id="1.25.40.10">
    <property type="entry name" value="Tetratricopeptide repeat domain"/>
    <property type="match status" value="1"/>
</dbReference>
<keyword evidence="1" id="KW-0802">TPR repeat</keyword>
<feature type="transmembrane region" description="Helical" evidence="2">
    <location>
        <begin position="29"/>
        <end position="47"/>
    </location>
</feature>
<evidence type="ECO:0000313" key="5">
    <source>
        <dbReference type="Proteomes" id="UP000027442"/>
    </source>
</evidence>
<dbReference type="AlphaFoldDB" id="A0A069QQ69"/>
<dbReference type="InterPro" id="IPR018704">
    <property type="entry name" value="SecYEG/CpoB_TPR"/>
</dbReference>
<name>A0A069QQ69_HOYLO</name>
<feature type="domain" description="Ancillary SecYEG translocon subunit/Cell division coordinator CpoB TPR" evidence="3">
    <location>
        <begin position="21"/>
        <end position="211"/>
    </location>
</feature>
<keyword evidence="2" id="KW-0472">Membrane</keyword>
<accession>A0A069QQ69</accession>
<gene>
    <name evidence="4" type="ORF">HMPREF1991_01968</name>
</gene>
<keyword evidence="5" id="KW-1185">Reference proteome</keyword>
<keyword evidence="2" id="KW-1133">Transmembrane helix</keyword>
<dbReference type="HOGENOM" id="CLU_096069_0_1_10"/>
<evidence type="ECO:0000259" key="3">
    <source>
        <dbReference type="Pfam" id="PF09976"/>
    </source>
</evidence>
<proteinExistence type="predicted"/>
<dbReference type="InterPro" id="IPR019734">
    <property type="entry name" value="TPR_rpt"/>
</dbReference>
<dbReference type="Pfam" id="PF09976">
    <property type="entry name" value="TPR_21"/>
    <property type="match status" value="1"/>
</dbReference>
<keyword evidence="2" id="KW-0812">Transmembrane</keyword>
<dbReference type="InterPro" id="IPR011990">
    <property type="entry name" value="TPR-like_helical_dom_sf"/>
</dbReference>
<dbReference type="Proteomes" id="UP000027442">
    <property type="component" value="Unassembled WGS sequence"/>
</dbReference>
<feature type="repeat" description="TPR" evidence="1">
    <location>
        <begin position="139"/>
        <end position="172"/>
    </location>
</feature>
<dbReference type="PATRIC" id="fig|1122985.7.peg.2037"/>
<dbReference type="SMART" id="SM00028">
    <property type="entry name" value="TPR"/>
    <property type="match status" value="2"/>
</dbReference>
<dbReference type="SUPFAM" id="SSF48452">
    <property type="entry name" value="TPR-like"/>
    <property type="match status" value="1"/>
</dbReference>
<evidence type="ECO:0000313" key="4">
    <source>
        <dbReference type="EMBL" id="KDR52001.1"/>
    </source>
</evidence>
<reference evidence="4 5" key="1">
    <citation type="submission" date="2013-08" db="EMBL/GenBank/DDBJ databases">
        <authorList>
            <person name="Weinstock G."/>
            <person name="Sodergren E."/>
            <person name="Wylie T."/>
            <person name="Fulton L."/>
            <person name="Fulton R."/>
            <person name="Fronick C."/>
            <person name="O'Laughlin M."/>
            <person name="Godfrey J."/>
            <person name="Miner T."/>
            <person name="Herter B."/>
            <person name="Appelbaum E."/>
            <person name="Cordes M."/>
            <person name="Lek S."/>
            <person name="Wollam A."/>
            <person name="Pepin K.H."/>
            <person name="Palsikar V.B."/>
            <person name="Mitreva M."/>
            <person name="Wilson R.K."/>
        </authorList>
    </citation>
    <scope>NUCLEOTIDE SEQUENCE [LARGE SCALE GENOMIC DNA]</scope>
    <source>
        <strain evidence="4 5">ATCC 15930</strain>
    </source>
</reference>
<evidence type="ECO:0000256" key="1">
    <source>
        <dbReference type="PROSITE-ProRule" id="PRU00339"/>
    </source>
</evidence>
<dbReference type="RefSeq" id="WP_018968211.1">
    <property type="nucleotide sequence ID" value="NZ_KB899223.1"/>
</dbReference>
<dbReference type="EMBL" id="JNGW01000084">
    <property type="protein sequence ID" value="KDR52001.1"/>
    <property type="molecule type" value="Genomic_DNA"/>
</dbReference>
<organism evidence="4 5">
    <name type="scientific">Hoylesella loescheii DSM 19665 = JCM 12249 = ATCC 15930</name>
    <dbReference type="NCBI Taxonomy" id="1122985"/>
    <lineage>
        <taxon>Bacteria</taxon>
        <taxon>Pseudomonadati</taxon>
        <taxon>Bacteroidota</taxon>
        <taxon>Bacteroidia</taxon>
        <taxon>Bacteroidales</taxon>
        <taxon>Prevotellaceae</taxon>
        <taxon>Hoylesella</taxon>
    </lineage>
</organism>
<evidence type="ECO:0000256" key="2">
    <source>
        <dbReference type="SAM" id="Phobius"/>
    </source>
</evidence>